<evidence type="ECO:0000256" key="1">
    <source>
        <dbReference type="SAM" id="SignalP"/>
    </source>
</evidence>
<accession>A0A2B4R3G9</accession>
<gene>
    <name evidence="2" type="ORF">AWC38_SpisGene25503</name>
</gene>
<evidence type="ECO:0000313" key="2">
    <source>
        <dbReference type="EMBL" id="PFX11060.1"/>
    </source>
</evidence>
<name>A0A2B4R3G9_STYPI</name>
<protein>
    <submittedName>
        <fullName evidence="2">Uncharacterized protein</fullName>
    </submittedName>
</protein>
<evidence type="ECO:0000313" key="3">
    <source>
        <dbReference type="Proteomes" id="UP000225706"/>
    </source>
</evidence>
<feature type="chain" id="PRO_5013287412" evidence="1">
    <location>
        <begin position="22"/>
        <end position="165"/>
    </location>
</feature>
<proteinExistence type="predicted"/>
<feature type="signal peptide" evidence="1">
    <location>
        <begin position="1"/>
        <end position="21"/>
    </location>
</feature>
<keyword evidence="3" id="KW-1185">Reference proteome</keyword>
<sequence length="165" mass="18466">ESAMKKFIYLLFGFLLVPAFGVYGTTAAIEDQLQQAEEDLEATFQTIANAVGFPEDILSLREEIGQTADLIASGEGDLLENLTQFANLTNNLQLQVYNFIQNRPEDEDNPITDAMHFQYAEAIQRQQELLLLFMGIDVESLQEDEVIEVNGDGYFVYGGGLEELD</sequence>
<dbReference type="Proteomes" id="UP000225706">
    <property type="component" value="Unassembled WGS sequence"/>
</dbReference>
<organism evidence="2 3">
    <name type="scientific">Stylophora pistillata</name>
    <name type="common">Smooth cauliflower coral</name>
    <dbReference type="NCBI Taxonomy" id="50429"/>
    <lineage>
        <taxon>Eukaryota</taxon>
        <taxon>Metazoa</taxon>
        <taxon>Cnidaria</taxon>
        <taxon>Anthozoa</taxon>
        <taxon>Hexacorallia</taxon>
        <taxon>Scleractinia</taxon>
        <taxon>Astrocoeniina</taxon>
        <taxon>Pocilloporidae</taxon>
        <taxon>Stylophora</taxon>
    </lineage>
</organism>
<reference evidence="3" key="1">
    <citation type="journal article" date="2017" name="bioRxiv">
        <title>Comparative analysis of the genomes of Stylophora pistillata and Acropora digitifera provides evidence for extensive differences between species of corals.</title>
        <authorList>
            <person name="Voolstra C.R."/>
            <person name="Li Y."/>
            <person name="Liew Y.J."/>
            <person name="Baumgarten S."/>
            <person name="Zoccola D."/>
            <person name="Flot J.-F."/>
            <person name="Tambutte S."/>
            <person name="Allemand D."/>
            <person name="Aranda M."/>
        </authorList>
    </citation>
    <scope>NUCLEOTIDE SEQUENCE [LARGE SCALE GENOMIC DNA]</scope>
</reference>
<feature type="non-terminal residue" evidence="2">
    <location>
        <position position="1"/>
    </location>
</feature>
<comment type="caution">
    <text evidence="2">The sequence shown here is derived from an EMBL/GenBank/DDBJ whole genome shotgun (WGS) entry which is preliminary data.</text>
</comment>
<dbReference type="AlphaFoldDB" id="A0A2B4R3G9"/>
<keyword evidence="1" id="KW-0732">Signal</keyword>
<dbReference type="EMBL" id="LSMT01004048">
    <property type="protein sequence ID" value="PFX11060.1"/>
    <property type="molecule type" value="Genomic_DNA"/>
</dbReference>